<comment type="similarity">
    <text evidence="1 2">Belongs to the UPF0102 family.</text>
</comment>
<reference evidence="4" key="1">
    <citation type="journal article" date="2013" name="Proc. Natl. Acad. Sci. U.S.A.">
        <title>Improving the coverage of the cyanobacterial phylum using diversity-driven genome sequencing.</title>
        <authorList>
            <person name="Shih P.M."/>
            <person name="Wu D."/>
            <person name="Latifi A."/>
            <person name="Axen S.D."/>
            <person name="Fewer D.P."/>
            <person name="Talla E."/>
            <person name="Calteau A."/>
            <person name="Cai F."/>
            <person name="Tandeau de Marsac N."/>
            <person name="Rippka R."/>
            <person name="Herdman M."/>
            <person name="Sivonen K."/>
            <person name="Coursin T."/>
            <person name="Laurent T."/>
            <person name="Goodwin L."/>
            <person name="Nolan M."/>
            <person name="Davenport K.W."/>
            <person name="Han C.S."/>
            <person name="Rubin E.M."/>
            <person name="Eisen J.A."/>
            <person name="Woyke T."/>
            <person name="Gugger M."/>
            <person name="Kerfeld C.A."/>
        </authorList>
    </citation>
    <scope>NUCLEOTIDE SEQUENCE [LARGE SCALE GENOMIC DNA]</scope>
    <source>
        <strain evidence="4">ATCC 29371 / PCC 7437</strain>
    </source>
</reference>
<accession>K9XNV8</accession>
<dbReference type="KEGG" id="scs:Sta7437_0700"/>
<keyword evidence="4" id="KW-1185">Reference proteome</keyword>
<dbReference type="InterPro" id="IPR003509">
    <property type="entry name" value="UPF0102_YraN-like"/>
</dbReference>
<dbReference type="AlphaFoldDB" id="K9XNV8"/>
<dbReference type="EMBL" id="CP003653">
    <property type="protein sequence ID" value="AFZ34295.1"/>
    <property type="molecule type" value="Genomic_DNA"/>
</dbReference>
<proteinExistence type="inferred from homology"/>
<evidence type="ECO:0000313" key="3">
    <source>
        <dbReference type="EMBL" id="AFZ34295.1"/>
    </source>
</evidence>
<dbReference type="STRING" id="111780.Sta7437_0700"/>
<dbReference type="NCBIfam" id="NF009150">
    <property type="entry name" value="PRK12497.1-3"/>
    <property type="match status" value="1"/>
</dbReference>
<dbReference type="HOGENOM" id="CLU_115353_3_0_3"/>
<organism evidence="3 4">
    <name type="scientific">Stanieria cyanosphaera (strain ATCC 29371 / PCC 7437)</name>
    <dbReference type="NCBI Taxonomy" id="111780"/>
    <lineage>
        <taxon>Bacteria</taxon>
        <taxon>Bacillati</taxon>
        <taxon>Cyanobacteriota</taxon>
        <taxon>Cyanophyceae</taxon>
        <taxon>Pleurocapsales</taxon>
        <taxon>Dermocarpellaceae</taxon>
        <taxon>Stanieria</taxon>
    </lineage>
</organism>
<evidence type="ECO:0000256" key="2">
    <source>
        <dbReference type="HAMAP-Rule" id="MF_00048"/>
    </source>
</evidence>
<dbReference type="eggNOG" id="COG0792">
    <property type="taxonomic scope" value="Bacteria"/>
</dbReference>
<dbReference type="InterPro" id="IPR011335">
    <property type="entry name" value="Restrct_endonuc-II-like"/>
</dbReference>
<dbReference type="Proteomes" id="UP000010473">
    <property type="component" value="Chromosome"/>
</dbReference>
<dbReference type="SUPFAM" id="SSF52980">
    <property type="entry name" value="Restriction endonuclease-like"/>
    <property type="match status" value="1"/>
</dbReference>
<dbReference type="Pfam" id="PF02021">
    <property type="entry name" value="UPF0102"/>
    <property type="match status" value="1"/>
</dbReference>
<dbReference type="PATRIC" id="fig|111780.3.peg.730"/>
<gene>
    <name evidence="3" type="ordered locus">Sta7437_0700</name>
</gene>
<dbReference type="OrthoDB" id="9802516at2"/>
<evidence type="ECO:0000256" key="1">
    <source>
        <dbReference type="ARBA" id="ARBA00006738"/>
    </source>
</evidence>
<evidence type="ECO:0000313" key="4">
    <source>
        <dbReference type="Proteomes" id="UP000010473"/>
    </source>
</evidence>
<name>K9XNV8_STAC7</name>
<dbReference type="PANTHER" id="PTHR34039">
    <property type="entry name" value="UPF0102 PROTEIN YRAN"/>
    <property type="match status" value="1"/>
</dbReference>
<dbReference type="Gene3D" id="3.40.1350.10">
    <property type="match status" value="1"/>
</dbReference>
<protein>
    <recommendedName>
        <fullName evidence="2">UPF0102 protein Sta7437_0700</fullName>
    </recommendedName>
</protein>
<dbReference type="PANTHER" id="PTHR34039:SF1">
    <property type="entry name" value="UPF0102 PROTEIN YRAN"/>
    <property type="match status" value="1"/>
</dbReference>
<dbReference type="NCBIfam" id="TIGR00252">
    <property type="entry name" value="YraN family protein"/>
    <property type="match status" value="1"/>
</dbReference>
<dbReference type="RefSeq" id="WP_015191968.1">
    <property type="nucleotide sequence ID" value="NC_019748.1"/>
</dbReference>
<dbReference type="InterPro" id="IPR011856">
    <property type="entry name" value="tRNA_endonuc-like_dom_sf"/>
</dbReference>
<dbReference type="GO" id="GO:0003676">
    <property type="term" value="F:nucleic acid binding"/>
    <property type="evidence" value="ECO:0007669"/>
    <property type="project" value="InterPro"/>
</dbReference>
<sequence length="129" mass="15295">MNKIGELGEKFVAQWLETQGYQLYHHRWRCRWGEIDLIFLEKITSILVFVEVKTRSQKNWDANGLLAINHQKQHKLFLSAELFLAEHPQLINCPCRFDVALVSYQQKIGQANKFIFTLQDYIQAAFDFY</sequence>
<dbReference type="HAMAP" id="MF_00048">
    <property type="entry name" value="UPF0102"/>
    <property type="match status" value="1"/>
</dbReference>